<name>A0A919PXL7_9ACTN</name>
<proteinExistence type="predicted"/>
<dbReference type="InterPro" id="IPR038070">
    <property type="entry name" value="Rv2632c-like_sf"/>
</dbReference>
<dbReference type="SUPFAM" id="SSF143212">
    <property type="entry name" value="Rv2632c-like"/>
    <property type="match status" value="1"/>
</dbReference>
<dbReference type="AlphaFoldDB" id="A0A919PXL7"/>
<gene>
    <name evidence="1" type="ORF">Dsi01nite_102150</name>
</gene>
<organism evidence="1 2">
    <name type="scientific">Dactylosporangium siamense</name>
    <dbReference type="NCBI Taxonomy" id="685454"/>
    <lineage>
        <taxon>Bacteria</taxon>
        <taxon>Bacillati</taxon>
        <taxon>Actinomycetota</taxon>
        <taxon>Actinomycetes</taxon>
        <taxon>Micromonosporales</taxon>
        <taxon>Micromonosporaceae</taxon>
        <taxon>Dactylosporangium</taxon>
    </lineage>
</organism>
<evidence type="ECO:0000313" key="2">
    <source>
        <dbReference type="Proteomes" id="UP000660611"/>
    </source>
</evidence>
<evidence type="ECO:0008006" key="3">
    <source>
        <dbReference type="Google" id="ProtNLM"/>
    </source>
</evidence>
<dbReference type="Gene3D" id="3.30.160.240">
    <property type="entry name" value="Rv1738"/>
    <property type="match status" value="1"/>
</dbReference>
<evidence type="ECO:0000313" key="1">
    <source>
        <dbReference type="EMBL" id="GIG52174.1"/>
    </source>
</evidence>
<dbReference type="RefSeq" id="WP_203853774.1">
    <property type="nucleotide sequence ID" value="NZ_BAAAVW010000038.1"/>
</dbReference>
<reference evidence="1" key="1">
    <citation type="submission" date="2021-01" db="EMBL/GenBank/DDBJ databases">
        <title>Whole genome shotgun sequence of Dactylosporangium siamense NBRC 106093.</title>
        <authorList>
            <person name="Komaki H."/>
            <person name="Tamura T."/>
        </authorList>
    </citation>
    <scope>NUCLEOTIDE SEQUENCE</scope>
    <source>
        <strain evidence="1">NBRC 106093</strain>
    </source>
</reference>
<comment type="caution">
    <text evidence="1">The sequence shown here is derived from an EMBL/GenBank/DDBJ whole genome shotgun (WGS) entry which is preliminary data.</text>
</comment>
<sequence>MSTAKHWSVDVYIGEDDGRTSAEARLQTDDAGQLRGYGEARLHPMDHDVPEIGDEVAVARALSDLGHRVLLAAAADIQAFSDVPVRLAR</sequence>
<dbReference type="InterPro" id="IPR015057">
    <property type="entry name" value="Rv2632c-like"/>
</dbReference>
<accession>A0A919PXL7</accession>
<protein>
    <recommendedName>
        <fullName evidence="3">DUF1876 domain-containing protein</fullName>
    </recommendedName>
</protein>
<dbReference type="Pfam" id="PF08962">
    <property type="entry name" value="Rv2632c-like"/>
    <property type="match status" value="1"/>
</dbReference>
<dbReference type="EMBL" id="BONQ01000172">
    <property type="protein sequence ID" value="GIG52174.1"/>
    <property type="molecule type" value="Genomic_DNA"/>
</dbReference>
<keyword evidence="2" id="KW-1185">Reference proteome</keyword>
<dbReference type="Proteomes" id="UP000660611">
    <property type="component" value="Unassembled WGS sequence"/>
</dbReference>